<organism evidence="1 2">
    <name type="scientific">Meloidogyne javanica</name>
    <name type="common">Root-knot nematode worm</name>
    <dbReference type="NCBI Taxonomy" id="6303"/>
    <lineage>
        <taxon>Eukaryota</taxon>
        <taxon>Metazoa</taxon>
        <taxon>Ecdysozoa</taxon>
        <taxon>Nematoda</taxon>
        <taxon>Chromadorea</taxon>
        <taxon>Rhabditida</taxon>
        <taxon>Tylenchina</taxon>
        <taxon>Tylenchomorpha</taxon>
        <taxon>Tylenchoidea</taxon>
        <taxon>Meloidogynidae</taxon>
        <taxon>Meloidogyninae</taxon>
        <taxon>Meloidogyne</taxon>
        <taxon>Meloidogyne incognita group</taxon>
    </lineage>
</organism>
<evidence type="ECO:0000313" key="1">
    <source>
        <dbReference type="Proteomes" id="UP000887561"/>
    </source>
</evidence>
<proteinExistence type="predicted"/>
<evidence type="ECO:0000313" key="2">
    <source>
        <dbReference type="WBParaSite" id="scaffold43115_cov284.g24091"/>
    </source>
</evidence>
<reference evidence="2" key="1">
    <citation type="submission" date="2022-11" db="UniProtKB">
        <authorList>
            <consortium name="WormBaseParasite"/>
        </authorList>
    </citation>
    <scope>IDENTIFICATION</scope>
</reference>
<dbReference type="WBParaSite" id="scaffold43115_cov284.g24091">
    <property type="protein sequence ID" value="scaffold43115_cov284.g24091"/>
    <property type="gene ID" value="scaffold43115_cov284.g24091"/>
</dbReference>
<dbReference type="AlphaFoldDB" id="A0A915MND8"/>
<protein>
    <submittedName>
        <fullName evidence="2">Uncharacterized protein</fullName>
    </submittedName>
</protein>
<keyword evidence="1" id="KW-1185">Reference proteome</keyword>
<name>A0A915MND8_MELJA</name>
<accession>A0A915MND8</accession>
<sequence length="31" mass="3543">NIIVDDAIEDLRALMDKLLMDVNKVMRKNVG</sequence>
<dbReference type="Proteomes" id="UP000887561">
    <property type="component" value="Unplaced"/>
</dbReference>